<keyword evidence="8 13" id="KW-1133">Transmembrane helix</keyword>
<feature type="domain" description="Cyclic nucleotide-binding" evidence="14">
    <location>
        <begin position="674"/>
        <end position="777"/>
    </location>
</feature>
<evidence type="ECO:0000256" key="11">
    <source>
        <dbReference type="ARBA" id="ARBA00023303"/>
    </source>
</evidence>
<evidence type="ECO:0000313" key="15">
    <source>
        <dbReference type="EMBL" id="CAI2365644.1"/>
    </source>
</evidence>
<dbReference type="InterPro" id="IPR000595">
    <property type="entry name" value="cNMP-bd_dom"/>
</dbReference>
<dbReference type="GO" id="GO:0005249">
    <property type="term" value="F:voltage-gated potassium channel activity"/>
    <property type="evidence" value="ECO:0007669"/>
    <property type="project" value="InterPro"/>
</dbReference>
<dbReference type="AlphaFoldDB" id="A0AAD1UBD6"/>
<dbReference type="GO" id="GO:0042391">
    <property type="term" value="P:regulation of membrane potential"/>
    <property type="evidence" value="ECO:0007669"/>
    <property type="project" value="TreeGrafter"/>
</dbReference>
<dbReference type="Pfam" id="PF00520">
    <property type="entry name" value="Ion_trans"/>
    <property type="match status" value="1"/>
</dbReference>
<feature type="transmembrane region" description="Helical" evidence="13">
    <location>
        <begin position="265"/>
        <end position="288"/>
    </location>
</feature>
<reference evidence="15" key="1">
    <citation type="submission" date="2023-07" db="EMBL/GenBank/DDBJ databases">
        <authorList>
            <consortium name="AG Swart"/>
            <person name="Singh M."/>
            <person name="Singh A."/>
            <person name="Seah K."/>
            <person name="Emmerich C."/>
        </authorList>
    </citation>
    <scope>NUCLEOTIDE SEQUENCE</scope>
    <source>
        <strain evidence="15">DP1</strain>
    </source>
</reference>
<keyword evidence="5" id="KW-0631">Potassium channel</keyword>
<evidence type="ECO:0000256" key="8">
    <source>
        <dbReference type="ARBA" id="ARBA00022989"/>
    </source>
</evidence>
<keyword evidence="7" id="KW-0630">Potassium</keyword>
<evidence type="ECO:0000313" key="16">
    <source>
        <dbReference type="Proteomes" id="UP001295684"/>
    </source>
</evidence>
<keyword evidence="9" id="KW-0406">Ion transport</keyword>
<gene>
    <name evidence="15" type="ORF">ECRASSUSDP1_LOCUS6952</name>
</gene>
<feature type="transmembrane region" description="Helical" evidence="13">
    <location>
        <begin position="233"/>
        <end position="253"/>
    </location>
</feature>
<organism evidence="15 16">
    <name type="scientific">Euplotes crassus</name>
    <dbReference type="NCBI Taxonomy" id="5936"/>
    <lineage>
        <taxon>Eukaryota</taxon>
        <taxon>Sar</taxon>
        <taxon>Alveolata</taxon>
        <taxon>Ciliophora</taxon>
        <taxon>Intramacronucleata</taxon>
        <taxon>Spirotrichea</taxon>
        <taxon>Hypotrichia</taxon>
        <taxon>Euplotida</taxon>
        <taxon>Euplotidae</taxon>
        <taxon>Moneuplotes</taxon>
    </lineage>
</organism>
<keyword evidence="4 13" id="KW-0812">Transmembrane</keyword>
<dbReference type="Gene3D" id="2.60.120.10">
    <property type="entry name" value="Jelly Rolls"/>
    <property type="match status" value="3"/>
</dbReference>
<dbReference type="CDD" id="cd00038">
    <property type="entry name" value="CAP_ED"/>
    <property type="match status" value="2"/>
</dbReference>
<evidence type="ECO:0000256" key="6">
    <source>
        <dbReference type="ARBA" id="ARBA00022882"/>
    </source>
</evidence>
<dbReference type="InterPro" id="IPR018490">
    <property type="entry name" value="cNMP-bd_dom_sf"/>
</dbReference>
<keyword evidence="16" id="KW-1185">Reference proteome</keyword>
<dbReference type="InterPro" id="IPR050818">
    <property type="entry name" value="KCNH_animal-type"/>
</dbReference>
<dbReference type="PANTHER" id="PTHR10217:SF435">
    <property type="entry name" value="POTASSIUM VOLTAGE-GATED CHANNEL PROTEIN EAG"/>
    <property type="match status" value="1"/>
</dbReference>
<evidence type="ECO:0000256" key="13">
    <source>
        <dbReference type="SAM" id="Phobius"/>
    </source>
</evidence>
<dbReference type="GO" id="GO:0005886">
    <property type="term" value="C:plasma membrane"/>
    <property type="evidence" value="ECO:0007669"/>
    <property type="project" value="TreeGrafter"/>
</dbReference>
<evidence type="ECO:0000256" key="1">
    <source>
        <dbReference type="ARBA" id="ARBA00004141"/>
    </source>
</evidence>
<dbReference type="PRINTS" id="PR01463">
    <property type="entry name" value="EAGCHANLFMLY"/>
</dbReference>
<evidence type="ECO:0000256" key="12">
    <source>
        <dbReference type="SAM" id="MobiDB-lite"/>
    </source>
</evidence>
<dbReference type="Pfam" id="PF00027">
    <property type="entry name" value="cNMP_binding"/>
    <property type="match status" value="1"/>
</dbReference>
<protein>
    <recommendedName>
        <fullName evidence="14">Cyclic nucleotide-binding domain-containing protein</fullName>
    </recommendedName>
</protein>
<evidence type="ECO:0000256" key="4">
    <source>
        <dbReference type="ARBA" id="ARBA00022692"/>
    </source>
</evidence>
<accession>A0AAD1UBD6</accession>
<dbReference type="PROSITE" id="PS50042">
    <property type="entry name" value="CNMP_BINDING_3"/>
    <property type="match status" value="3"/>
</dbReference>
<evidence type="ECO:0000256" key="7">
    <source>
        <dbReference type="ARBA" id="ARBA00022958"/>
    </source>
</evidence>
<dbReference type="Gene3D" id="1.10.287.70">
    <property type="match status" value="1"/>
</dbReference>
<keyword evidence="11" id="KW-0407">Ion channel</keyword>
<dbReference type="InterPro" id="IPR005821">
    <property type="entry name" value="Ion_trans_dom"/>
</dbReference>
<comment type="subcellular location">
    <subcellularLocation>
        <location evidence="1">Membrane</location>
        <topology evidence="1">Multi-pass membrane protein</topology>
    </subcellularLocation>
</comment>
<keyword evidence="2" id="KW-0813">Transport</keyword>
<dbReference type="EMBL" id="CAMPGE010006756">
    <property type="protein sequence ID" value="CAI2365644.1"/>
    <property type="molecule type" value="Genomic_DNA"/>
</dbReference>
<comment type="caution">
    <text evidence="15">The sequence shown here is derived from an EMBL/GenBank/DDBJ whole genome shotgun (WGS) entry which is preliminary data.</text>
</comment>
<dbReference type="InterPro" id="IPR014710">
    <property type="entry name" value="RmlC-like_jellyroll"/>
</dbReference>
<evidence type="ECO:0000256" key="2">
    <source>
        <dbReference type="ARBA" id="ARBA00022448"/>
    </source>
</evidence>
<keyword evidence="6" id="KW-0851">Voltage-gated channel</keyword>
<feature type="compositionally biased region" description="Polar residues" evidence="12">
    <location>
        <begin position="534"/>
        <end position="549"/>
    </location>
</feature>
<name>A0AAD1UBD6_EUPCR</name>
<evidence type="ECO:0000256" key="5">
    <source>
        <dbReference type="ARBA" id="ARBA00022826"/>
    </source>
</evidence>
<feature type="region of interest" description="Disordered" evidence="12">
    <location>
        <begin position="534"/>
        <end position="557"/>
    </location>
</feature>
<evidence type="ECO:0000256" key="3">
    <source>
        <dbReference type="ARBA" id="ARBA00022538"/>
    </source>
</evidence>
<dbReference type="InterPro" id="IPR003938">
    <property type="entry name" value="K_chnl_volt-dep_EAG/ELK/ERG"/>
</dbReference>
<sequence length="1152" mass="132858">MDTRRRSKHHTSPRRNKLLRLNLMKEDIKQLKRVNRCDKNLVHPDSKFKAIWDLIVIIFSVYNSVLIPYEFAYDHNSHIILDICDRIIDTAFIVDIFINFRTMYRNSHTDELVKDGKKIAINYILYGRFGVDLVASMPLEVVVLIIPSSTVDLRFLGMLKLVRLLRLGRLITLLRANQKLKFSLKFGQLIFFILMIMHWINCLWYFVTESNKTWFPPKDLDYRVTSAYTTDSLSAYNMFYYYACIILVGSEILPTDNTELLVSTLLLFLGTIFIGMIIGEFASLLSALTKKDREKSEEVDIISTIMLNLRLPEKIQDRIFDYYYGMNESQYVPNSITETIKYYQTRPGIRKLLFLDSRKSHQLDAFCKDLELCYFLSGDIILKQGLDNEYVYFIIEGFVEVILEHNDFEYFDFKKVQQYIAHKKKQCLDDDSDHSFEEPVVEEKITNVFMEALRIAKEKAAQEANNQCPDGSDAVVVTEIQKTENNLKILNQSEEDSIGCLVPNKSKTERNFINSNDAKIVPSSLVTKMEMQDSKSTVKSSGHESSSNLVDEPTFPHNMSPTKNTKVANEVHFENPIKSIINKYGRIDDSKNYTVLNELEAGTYFGEISALNNLPITASVHTAGDTICARMHKSNFIRFLENHGDSNSKIKEQMFKYQDPLFRTLHKMIVKVPILKTLKHSCVRRILLRLTRIQAKEEKALINLKEICDKIYFIYSGEVLISTIDPETGARIPFVVLREGSCFNFFTCILSNYSLFEFSACTDCVLLQLTREDFYDLSKTSPEIKEIIDQIHSSYIVVGMKYDFYQTVEEPKSASRPDSSSRNLDSSFISASPISSSRGDAFKKRKRVNFKSMAQGNFLIPNPKGYYLPQKILNKIHAFRGELISRLKKAAKTFAIIDATYQEIIKVEALKCNNQHIFSQFQSRIREMQEALGSMNGKTPYQSLFNDKEVRESMSTFGNQHKDIYSYEAEEILHSSDSEEEIKEQNRKMSKYLNKNIEKVINWLQPNKSLGQRRFTNPPLAKSISETQLRGNNLKIAIKRNMGIASDADLTSGNATPKGEKTDTSTISKYERMLYTTTERYTNALDTARIQSFNECLTKARKSFMDLAKNTKEYNKLVNSDIRRIREDINDLTKARNLPNICSIVNLKPKMS</sequence>
<dbReference type="SUPFAM" id="SSF81324">
    <property type="entry name" value="Voltage-gated potassium channels"/>
    <property type="match status" value="1"/>
</dbReference>
<feature type="transmembrane region" description="Helical" evidence="13">
    <location>
        <begin position="186"/>
        <end position="207"/>
    </location>
</feature>
<evidence type="ECO:0000256" key="10">
    <source>
        <dbReference type="ARBA" id="ARBA00023136"/>
    </source>
</evidence>
<dbReference type="SUPFAM" id="SSF51206">
    <property type="entry name" value="cAMP-binding domain-like"/>
    <property type="match status" value="2"/>
</dbReference>
<dbReference type="GO" id="GO:0034702">
    <property type="term" value="C:monoatomic ion channel complex"/>
    <property type="evidence" value="ECO:0007669"/>
    <property type="project" value="UniProtKB-KW"/>
</dbReference>
<evidence type="ECO:0000259" key="14">
    <source>
        <dbReference type="PROSITE" id="PS50042"/>
    </source>
</evidence>
<feature type="domain" description="Cyclic nucleotide-binding" evidence="14">
    <location>
        <begin position="354"/>
        <end position="409"/>
    </location>
</feature>
<keyword evidence="3" id="KW-0633">Potassium transport</keyword>
<dbReference type="Proteomes" id="UP001295684">
    <property type="component" value="Unassembled WGS sequence"/>
</dbReference>
<evidence type="ECO:0000256" key="9">
    <source>
        <dbReference type="ARBA" id="ARBA00023065"/>
    </source>
</evidence>
<dbReference type="PANTHER" id="PTHR10217">
    <property type="entry name" value="VOLTAGE AND LIGAND GATED POTASSIUM CHANNEL"/>
    <property type="match status" value="1"/>
</dbReference>
<keyword evidence="10 13" id="KW-0472">Membrane</keyword>
<proteinExistence type="predicted"/>
<feature type="domain" description="Cyclic nucleotide-binding" evidence="14">
    <location>
        <begin position="585"/>
        <end position="657"/>
    </location>
</feature>